<reference evidence="1 2" key="1">
    <citation type="submission" date="2018-05" db="EMBL/GenBank/DDBJ databases">
        <title>Genomic Encyclopedia of Type Strains, Phase IV (KMG-IV): sequencing the most valuable type-strain genomes for metagenomic binning, comparative biology and taxonomic classification.</title>
        <authorList>
            <person name="Goeker M."/>
        </authorList>
    </citation>
    <scope>NUCLEOTIDE SEQUENCE [LARGE SCALE GENOMIC DNA]</scope>
    <source>
        <strain evidence="1 2">DSM 24906</strain>
    </source>
</reference>
<evidence type="ECO:0000313" key="1">
    <source>
        <dbReference type="EMBL" id="PWJ93180.1"/>
    </source>
</evidence>
<protein>
    <submittedName>
        <fullName evidence="1">ABC-type uncharacterized transport system substrate-binding protein</fullName>
    </submittedName>
</protein>
<keyword evidence="2" id="KW-1185">Reference proteome</keyword>
<organism evidence="1 2">
    <name type="scientific">Oceanotoga teriensis</name>
    <dbReference type="NCBI Taxonomy" id="515440"/>
    <lineage>
        <taxon>Bacteria</taxon>
        <taxon>Thermotogati</taxon>
        <taxon>Thermotogota</taxon>
        <taxon>Thermotogae</taxon>
        <taxon>Petrotogales</taxon>
        <taxon>Petrotogaceae</taxon>
        <taxon>Oceanotoga</taxon>
    </lineage>
</organism>
<dbReference type="AlphaFoldDB" id="A0AA45HIR0"/>
<dbReference type="RefSeq" id="WP_109604712.1">
    <property type="nucleotide sequence ID" value="NZ_JAMHJO010000003.1"/>
</dbReference>
<dbReference type="InterPro" id="IPR010412">
    <property type="entry name" value="DUF1007"/>
</dbReference>
<accession>A0AA45HIR0</accession>
<gene>
    <name evidence="1" type="ORF">C7380_1089</name>
</gene>
<name>A0AA45HIR0_9BACT</name>
<comment type="caution">
    <text evidence="1">The sequence shown here is derived from an EMBL/GenBank/DDBJ whole genome shotgun (WGS) entry which is preliminary data.</text>
</comment>
<dbReference type="Proteomes" id="UP000245921">
    <property type="component" value="Unassembled WGS sequence"/>
</dbReference>
<evidence type="ECO:0000313" key="2">
    <source>
        <dbReference type="Proteomes" id="UP000245921"/>
    </source>
</evidence>
<dbReference type="Pfam" id="PF06226">
    <property type="entry name" value="DUF1007"/>
    <property type="match status" value="1"/>
</dbReference>
<sequence>MKKIFIYCAYTLISITIIAHPHVFIEVLTKINIKNDILEISSTWKFDDLMSMLLKKQYNDIDSINKKLQEKYKKENFFTTIYLNQKNLQISPLKIFSTEIENRILFTMIYDLKLENNNNEIIISTYDKSYYTYLKTEKDDNINIIPNKNYEIESTIFANFDKLFYFDQIFPYEIKLIIRRK</sequence>
<proteinExistence type="predicted"/>
<dbReference type="EMBL" id="QGGI01000008">
    <property type="protein sequence ID" value="PWJ93180.1"/>
    <property type="molecule type" value="Genomic_DNA"/>
</dbReference>